<dbReference type="Proteomes" id="UP000249464">
    <property type="component" value="Unassembled WGS sequence"/>
</dbReference>
<keyword evidence="2" id="KW-1185">Reference proteome</keyword>
<evidence type="ECO:0000313" key="1">
    <source>
        <dbReference type="EMBL" id="SGZ09285.1"/>
    </source>
</evidence>
<protein>
    <submittedName>
        <fullName evidence="1">BQ5605_C030g10860 protein</fullName>
    </submittedName>
</protein>
<dbReference type="AlphaFoldDB" id="A0A2X0PCF6"/>
<proteinExistence type="predicted"/>
<gene>
    <name evidence="1" type="primary">BQ5605_C030g10860</name>
    <name evidence="1" type="ORF">BQ5605_C030G10860</name>
</gene>
<accession>A0A2X0PCF6</accession>
<dbReference type="EMBL" id="FQNC01000069">
    <property type="protein sequence ID" value="SGZ09285.1"/>
    <property type="molecule type" value="Genomic_DNA"/>
</dbReference>
<reference evidence="1 2" key="1">
    <citation type="submission" date="2016-11" db="EMBL/GenBank/DDBJ databases">
        <authorList>
            <person name="Jaros S."/>
            <person name="Januszkiewicz K."/>
            <person name="Wedrychowicz H."/>
        </authorList>
    </citation>
    <scope>NUCLEOTIDE SEQUENCE [LARGE SCALE GENOMIC DNA]</scope>
</reference>
<sequence length="201" mass="22623">MNIFTIREALIRNSSSYHHGLIPFPEFNCWRHVNFFLIARTKDSTDQTLLPNGRGRLDDDRGIINAENALKTANDELVEKGIVTSSEKMSIHFLVDVEEENLAGGAEMTDQESVDLVIAAELEENCEGGLEGGEEEAEIELRPAERTMLKEAISALDAFLRFAMNGYSGPTDLIYFEDEARRIRRTLVAEQDAARIQTTMR</sequence>
<name>A0A2X0PCF6_9BASI</name>
<evidence type="ECO:0000313" key="2">
    <source>
        <dbReference type="Proteomes" id="UP000249464"/>
    </source>
</evidence>
<organism evidence="1 2">
    <name type="scientific">Microbotryum silenes-dioicae</name>
    <dbReference type="NCBI Taxonomy" id="796604"/>
    <lineage>
        <taxon>Eukaryota</taxon>
        <taxon>Fungi</taxon>
        <taxon>Dikarya</taxon>
        <taxon>Basidiomycota</taxon>
        <taxon>Pucciniomycotina</taxon>
        <taxon>Microbotryomycetes</taxon>
        <taxon>Microbotryales</taxon>
        <taxon>Microbotryaceae</taxon>
        <taxon>Microbotryum</taxon>
    </lineage>
</organism>